<accession>A0ACB9RM75</accession>
<dbReference type="EMBL" id="CM042882">
    <property type="protein sequence ID" value="KAI4379316.1"/>
    <property type="molecule type" value="Genomic_DNA"/>
</dbReference>
<gene>
    <name evidence="1" type="ORF">MLD38_005630</name>
</gene>
<sequence>MLSMKHVCFTLLGDTIAFAFYVKIISLLQRIYLPSTALPFCRPLLITSIVPIVLDQPTCTQTDGTCIGMNPGGVSESTSTTYLSHFLRDHPSLAYLLLHCQVLGRHSSKGHEGGLGRNTLDGTWVVSRVILFRGICASLKTYMGKA</sequence>
<name>A0ACB9RM75_9MYRT</name>
<organism evidence="1 2">
    <name type="scientific">Melastoma candidum</name>
    <dbReference type="NCBI Taxonomy" id="119954"/>
    <lineage>
        <taxon>Eukaryota</taxon>
        <taxon>Viridiplantae</taxon>
        <taxon>Streptophyta</taxon>
        <taxon>Embryophyta</taxon>
        <taxon>Tracheophyta</taxon>
        <taxon>Spermatophyta</taxon>
        <taxon>Magnoliopsida</taxon>
        <taxon>eudicotyledons</taxon>
        <taxon>Gunneridae</taxon>
        <taxon>Pentapetalae</taxon>
        <taxon>rosids</taxon>
        <taxon>malvids</taxon>
        <taxon>Myrtales</taxon>
        <taxon>Melastomataceae</taxon>
        <taxon>Melastomatoideae</taxon>
        <taxon>Melastomateae</taxon>
        <taxon>Melastoma</taxon>
    </lineage>
</organism>
<comment type="caution">
    <text evidence="1">The sequence shown here is derived from an EMBL/GenBank/DDBJ whole genome shotgun (WGS) entry which is preliminary data.</text>
</comment>
<reference evidence="2" key="1">
    <citation type="journal article" date="2023" name="Front. Plant Sci.">
        <title>Chromosomal-level genome assembly of Melastoma candidum provides insights into trichome evolution.</title>
        <authorList>
            <person name="Zhong Y."/>
            <person name="Wu W."/>
            <person name="Sun C."/>
            <person name="Zou P."/>
            <person name="Liu Y."/>
            <person name="Dai S."/>
            <person name="Zhou R."/>
        </authorList>
    </citation>
    <scope>NUCLEOTIDE SEQUENCE [LARGE SCALE GENOMIC DNA]</scope>
</reference>
<evidence type="ECO:0000313" key="1">
    <source>
        <dbReference type="EMBL" id="KAI4379316.1"/>
    </source>
</evidence>
<protein>
    <submittedName>
        <fullName evidence="1">Uncharacterized protein</fullName>
    </submittedName>
</protein>
<keyword evidence="2" id="KW-1185">Reference proteome</keyword>
<evidence type="ECO:0000313" key="2">
    <source>
        <dbReference type="Proteomes" id="UP001057402"/>
    </source>
</evidence>
<proteinExistence type="predicted"/>
<dbReference type="Proteomes" id="UP001057402">
    <property type="component" value="Chromosome 3"/>
</dbReference>